<keyword evidence="5" id="KW-0456">Lyase</keyword>
<dbReference type="Proteomes" id="UP000244934">
    <property type="component" value="Unassembled WGS sequence"/>
</dbReference>
<organism evidence="5 6">
    <name type="scientific">Kushneria phyllosphaerae</name>
    <dbReference type="NCBI Taxonomy" id="2100822"/>
    <lineage>
        <taxon>Bacteria</taxon>
        <taxon>Pseudomonadati</taxon>
        <taxon>Pseudomonadota</taxon>
        <taxon>Gammaproteobacteria</taxon>
        <taxon>Oceanospirillales</taxon>
        <taxon>Halomonadaceae</taxon>
        <taxon>Kushneria</taxon>
    </lineage>
</organism>
<dbReference type="Gene3D" id="3.40.640.10">
    <property type="entry name" value="Type I PLP-dependent aspartate aminotransferase-like (Major domain)"/>
    <property type="match status" value="1"/>
</dbReference>
<dbReference type="PANTHER" id="PTHR42885:SF1">
    <property type="entry name" value="THREONINE-PHOSPHATE DECARBOXYLASE"/>
    <property type="match status" value="1"/>
</dbReference>
<sequence>MTVAPDTSPIHGGRLFEVSRRYGIERRDWLDLSTGINPWPYPITPINASACQALPDQDQALHEAAARYYLGGPLGTGENGFQESLILLNIPGSQWAIEHLPHCIESGTVALPDIGYREHEWGWQRAGHQMLLYDADHPEAVIEKTADTNSLRAVVVINPNNPGGQHLSPGILHTLAAELQHKGAVLIVDEAFADATPKQSLLPDIADNVIVLRSLGKFFGLAGLRLGTIVGRAQSDVMTHLSSLKGPWQVTSPTQQAGMEAFSDDAWQCRMRGRLHRASQQQGQWLERQLKTHGDVLRWRQSALFNGFEMSLERARQWHEAFLPQGVLTRLWLMNAQRAILRFGLHDESADAIRHLKQAMSAAQKIMDIRS</sequence>
<keyword evidence="3" id="KW-0808">Transferase</keyword>
<keyword evidence="6" id="KW-1185">Reference proteome</keyword>
<dbReference type="Gene3D" id="3.90.1150.10">
    <property type="entry name" value="Aspartate Aminotransferase, domain 1"/>
    <property type="match status" value="1"/>
</dbReference>
<evidence type="ECO:0000313" key="6">
    <source>
        <dbReference type="Proteomes" id="UP000244934"/>
    </source>
</evidence>
<dbReference type="EC" id="2.6.1.-" evidence="3"/>
<gene>
    <name evidence="5" type="primary">cobD_2</name>
    <name evidence="5" type="ORF">KSP9073_02745</name>
</gene>
<reference evidence="6" key="1">
    <citation type="submission" date="2018-03" db="EMBL/GenBank/DDBJ databases">
        <authorList>
            <person name="Navarro De La Torre S."/>
        </authorList>
    </citation>
    <scope>NUCLEOTIDE SEQUENCE [LARGE SCALE GENOMIC DNA]</scope>
    <source>
        <strain evidence="6">EAod3</strain>
    </source>
</reference>
<evidence type="ECO:0000256" key="2">
    <source>
        <dbReference type="ARBA" id="ARBA00022898"/>
    </source>
</evidence>
<dbReference type="InterPro" id="IPR004839">
    <property type="entry name" value="Aminotransferase_I/II_large"/>
</dbReference>
<feature type="domain" description="Aminotransferase class I/classII large" evidence="4">
    <location>
        <begin position="59"/>
        <end position="280"/>
    </location>
</feature>
<comment type="similarity">
    <text evidence="3">Belongs to the class-I pyridoxal-phosphate-dependent aminotransferase family.</text>
</comment>
<keyword evidence="2" id="KW-0663">Pyridoxal phosphate</keyword>
<dbReference type="PANTHER" id="PTHR42885">
    <property type="entry name" value="HISTIDINOL-PHOSPHATE AMINOTRANSFERASE-RELATED"/>
    <property type="match status" value="1"/>
</dbReference>
<evidence type="ECO:0000259" key="4">
    <source>
        <dbReference type="Pfam" id="PF00155"/>
    </source>
</evidence>
<dbReference type="AlphaFoldDB" id="A0A2R8CP73"/>
<dbReference type="InterPro" id="IPR015422">
    <property type="entry name" value="PyrdxlP-dep_Trfase_small"/>
</dbReference>
<dbReference type="PROSITE" id="PS00105">
    <property type="entry name" value="AA_TRANSFER_CLASS_1"/>
    <property type="match status" value="1"/>
</dbReference>
<dbReference type="Pfam" id="PF00155">
    <property type="entry name" value="Aminotran_1_2"/>
    <property type="match status" value="1"/>
</dbReference>
<name>A0A2R8CP73_9GAMM</name>
<protein>
    <recommendedName>
        <fullName evidence="3">Aminotransferase</fullName>
        <ecNumber evidence="3">2.6.1.-</ecNumber>
    </recommendedName>
</protein>
<dbReference type="RefSeq" id="WP_108843517.1">
    <property type="nucleotide sequence ID" value="NZ_ONZI01000004.1"/>
</dbReference>
<dbReference type="OrthoDB" id="9799304at2"/>
<dbReference type="InterPro" id="IPR015421">
    <property type="entry name" value="PyrdxlP-dep_Trfase_major"/>
</dbReference>
<evidence type="ECO:0000256" key="3">
    <source>
        <dbReference type="RuleBase" id="RU000481"/>
    </source>
</evidence>
<dbReference type="EMBL" id="ONZI01000004">
    <property type="protein sequence ID" value="SPJ34700.1"/>
    <property type="molecule type" value="Genomic_DNA"/>
</dbReference>
<dbReference type="SUPFAM" id="SSF53383">
    <property type="entry name" value="PLP-dependent transferases"/>
    <property type="match status" value="1"/>
</dbReference>
<dbReference type="GO" id="GO:0030170">
    <property type="term" value="F:pyridoxal phosphate binding"/>
    <property type="evidence" value="ECO:0007669"/>
    <property type="project" value="InterPro"/>
</dbReference>
<dbReference type="InterPro" id="IPR004838">
    <property type="entry name" value="NHTrfase_class1_PyrdxlP-BS"/>
</dbReference>
<accession>A0A2R8CP73</accession>
<dbReference type="CDD" id="cd00609">
    <property type="entry name" value="AAT_like"/>
    <property type="match status" value="1"/>
</dbReference>
<evidence type="ECO:0000256" key="1">
    <source>
        <dbReference type="ARBA" id="ARBA00001933"/>
    </source>
</evidence>
<evidence type="ECO:0000313" key="5">
    <source>
        <dbReference type="EMBL" id="SPJ34700.1"/>
    </source>
</evidence>
<keyword evidence="3" id="KW-0032">Aminotransferase</keyword>
<comment type="cofactor">
    <cofactor evidence="1 3">
        <name>pyridoxal 5'-phosphate</name>
        <dbReference type="ChEBI" id="CHEBI:597326"/>
    </cofactor>
</comment>
<dbReference type="InterPro" id="IPR015424">
    <property type="entry name" value="PyrdxlP-dep_Trfase"/>
</dbReference>
<proteinExistence type="inferred from homology"/>
<dbReference type="GO" id="GO:0016829">
    <property type="term" value="F:lyase activity"/>
    <property type="evidence" value="ECO:0007669"/>
    <property type="project" value="UniProtKB-KW"/>
</dbReference>
<dbReference type="GO" id="GO:0008483">
    <property type="term" value="F:transaminase activity"/>
    <property type="evidence" value="ECO:0007669"/>
    <property type="project" value="UniProtKB-KW"/>
</dbReference>